<reference evidence="3 4" key="1">
    <citation type="journal article" date="2012" name="Genome Biol.">
        <title>Genome and low-iron response of an oceanic diatom adapted to chronic iron limitation.</title>
        <authorList>
            <person name="Lommer M."/>
            <person name="Specht M."/>
            <person name="Roy A.S."/>
            <person name="Kraemer L."/>
            <person name="Andreson R."/>
            <person name="Gutowska M.A."/>
            <person name="Wolf J."/>
            <person name="Bergner S.V."/>
            <person name="Schilhabel M.B."/>
            <person name="Klostermeier U.C."/>
            <person name="Beiko R.G."/>
            <person name="Rosenstiel P."/>
            <person name="Hippler M."/>
            <person name="Laroche J."/>
        </authorList>
    </citation>
    <scope>NUCLEOTIDE SEQUENCE [LARGE SCALE GENOMIC DNA]</scope>
    <source>
        <strain evidence="3 4">CCMP1005</strain>
    </source>
</reference>
<sequence length="394" mass="44036">MRKAPRSASNSGVGFKRNDELQTAVSSDSLADYEESMANCRYGAPAPPHTKYESFNVETYTEKSTLARLRANRVRACSTVAMVPPPPPPASPPPKKHQKDTSRDSSQSNEKALISLLKEMRSLETSFESERESLQSTISEQSQQISALEQSNRELQQKNSKLYEGMNTVLSKLDRFATGCWKFSSPSVKKLSEALHFQVVEWSRQYGADNSHALCSAEEATAMEQTTLEKVQDMHMTISRLKKERNELREKIKRHNNNRKKGVVEDDDEVSHFSGITMMTAATTMSANTNVSSTTKLSSAMAKLLVDRDSNQQSMTQSHPNRGDTVASGRTRAKGTVPRPILKQSSKYRTNSSRTKSSHNSGGKIRDHRSKGRQNIINHGESEIDSFRDEESEV</sequence>
<feature type="region of interest" description="Disordered" evidence="2">
    <location>
        <begin position="125"/>
        <end position="146"/>
    </location>
</feature>
<name>K0TG89_THAOC</name>
<evidence type="ECO:0000256" key="2">
    <source>
        <dbReference type="SAM" id="MobiDB-lite"/>
    </source>
</evidence>
<keyword evidence="4" id="KW-1185">Reference proteome</keyword>
<evidence type="ECO:0000256" key="1">
    <source>
        <dbReference type="SAM" id="Coils"/>
    </source>
</evidence>
<feature type="region of interest" description="Disordered" evidence="2">
    <location>
        <begin position="1"/>
        <end position="28"/>
    </location>
</feature>
<dbReference type="OMA" id="EESMANC"/>
<protein>
    <submittedName>
        <fullName evidence="3">Uncharacterized protein</fullName>
    </submittedName>
</protein>
<keyword evidence="1" id="KW-0175">Coiled coil</keyword>
<feature type="region of interest" description="Disordered" evidence="2">
    <location>
        <begin position="309"/>
        <end position="394"/>
    </location>
</feature>
<proteinExistence type="predicted"/>
<evidence type="ECO:0000313" key="3">
    <source>
        <dbReference type="EMBL" id="EJK69537.1"/>
    </source>
</evidence>
<feature type="compositionally biased region" description="Pro residues" evidence="2">
    <location>
        <begin position="83"/>
        <end position="93"/>
    </location>
</feature>
<feature type="region of interest" description="Disordered" evidence="2">
    <location>
        <begin position="80"/>
        <end position="109"/>
    </location>
</feature>
<organism evidence="3 4">
    <name type="scientific">Thalassiosira oceanica</name>
    <name type="common">Marine diatom</name>
    <dbReference type="NCBI Taxonomy" id="159749"/>
    <lineage>
        <taxon>Eukaryota</taxon>
        <taxon>Sar</taxon>
        <taxon>Stramenopiles</taxon>
        <taxon>Ochrophyta</taxon>
        <taxon>Bacillariophyta</taxon>
        <taxon>Coscinodiscophyceae</taxon>
        <taxon>Thalassiosirophycidae</taxon>
        <taxon>Thalassiosirales</taxon>
        <taxon>Thalassiosiraceae</taxon>
        <taxon>Thalassiosira</taxon>
    </lineage>
</organism>
<feature type="compositionally biased region" description="Basic and acidic residues" evidence="2">
    <location>
        <begin position="380"/>
        <end position="394"/>
    </location>
</feature>
<dbReference type="EMBL" id="AGNL01009922">
    <property type="protein sequence ID" value="EJK69537.1"/>
    <property type="molecule type" value="Genomic_DNA"/>
</dbReference>
<gene>
    <name evidence="3" type="ORF">THAOC_09194</name>
</gene>
<dbReference type="eggNOG" id="ENOG502TAX1">
    <property type="taxonomic scope" value="Eukaryota"/>
</dbReference>
<feature type="coiled-coil region" evidence="1">
    <location>
        <begin position="231"/>
        <end position="261"/>
    </location>
</feature>
<feature type="compositionally biased region" description="Polar residues" evidence="2">
    <location>
        <begin position="311"/>
        <end position="320"/>
    </location>
</feature>
<evidence type="ECO:0000313" key="4">
    <source>
        <dbReference type="Proteomes" id="UP000266841"/>
    </source>
</evidence>
<dbReference type="AlphaFoldDB" id="K0TG89"/>
<feature type="compositionally biased region" description="Polar residues" evidence="2">
    <location>
        <begin position="343"/>
        <end position="361"/>
    </location>
</feature>
<accession>K0TG89</accession>
<dbReference type="Proteomes" id="UP000266841">
    <property type="component" value="Unassembled WGS sequence"/>
</dbReference>
<comment type="caution">
    <text evidence="3">The sequence shown here is derived from an EMBL/GenBank/DDBJ whole genome shotgun (WGS) entry which is preliminary data.</text>
</comment>
<feature type="compositionally biased region" description="Low complexity" evidence="2">
    <location>
        <begin position="134"/>
        <end position="146"/>
    </location>
</feature>